<accession>A0A841PV00</accession>
<keyword evidence="1 9" id="KW-0540">Nuclease</keyword>
<protein>
    <recommendedName>
        <fullName evidence="9">CRISPR-associated exonuclease Cas4</fullName>
        <ecNumber evidence="9">3.1.12.1</ecNumber>
    </recommendedName>
</protein>
<dbReference type="Proteomes" id="UP000568839">
    <property type="component" value="Unassembled WGS sequence"/>
</dbReference>
<evidence type="ECO:0000256" key="6">
    <source>
        <dbReference type="ARBA" id="ARBA00023014"/>
    </source>
</evidence>
<dbReference type="GO" id="GO:0046872">
    <property type="term" value="F:metal ion binding"/>
    <property type="evidence" value="ECO:0007669"/>
    <property type="project" value="UniProtKB-KW"/>
</dbReference>
<dbReference type="Pfam" id="PF01930">
    <property type="entry name" value="Cas_Cas4"/>
    <property type="match status" value="1"/>
</dbReference>
<comment type="caution">
    <text evidence="11">The sequence shown here is derived from an EMBL/GenBank/DDBJ whole genome shotgun (WGS) entry which is preliminary data.</text>
</comment>
<evidence type="ECO:0000256" key="9">
    <source>
        <dbReference type="RuleBase" id="RU365022"/>
    </source>
</evidence>
<keyword evidence="5 9" id="KW-0408">Iron</keyword>
<comment type="cofactor">
    <cofactor evidence="9">
        <name>iron-sulfur cluster</name>
        <dbReference type="ChEBI" id="CHEBI:30408"/>
    </cofactor>
</comment>
<sequence length="180" mass="21369">MDDVNRKGVISLSYVMDVTGTHVWYYFICKREVWLLIHNIAADQDDENLDLGRFINEHTYERNKKEVLIGNIKVDRVRKERGQLIIGEVKKSSRYLESARYQLLYYLQTLRKMGINASGELLFPEEKKTEAVYLDEESDQRLKEAVEDIRQIARQQIPPDPKKIKFCRRCAYREYCWAEG</sequence>
<keyword evidence="6 9" id="KW-0411">Iron-sulfur</keyword>
<dbReference type="InterPro" id="IPR022765">
    <property type="entry name" value="Dna2/Cas4_DUF83"/>
</dbReference>
<organism evidence="11 12">
    <name type="scientific">Geomicrobium halophilum</name>
    <dbReference type="NCBI Taxonomy" id="549000"/>
    <lineage>
        <taxon>Bacteria</taxon>
        <taxon>Bacillati</taxon>
        <taxon>Bacillota</taxon>
        <taxon>Bacilli</taxon>
        <taxon>Bacillales</taxon>
        <taxon>Geomicrobium</taxon>
    </lineage>
</organism>
<dbReference type="EC" id="3.1.12.1" evidence="9"/>
<keyword evidence="3 9" id="KW-0378">Hydrolase</keyword>
<evidence type="ECO:0000313" key="12">
    <source>
        <dbReference type="Proteomes" id="UP000568839"/>
    </source>
</evidence>
<dbReference type="NCBIfam" id="TIGR00372">
    <property type="entry name" value="cas4"/>
    <property type="match status" value="1"/>
</dbReference>
<comment type="similarity">
    <text evidence="9">Belongs to the CRISPR-associated exonuclease Cas4 family.</text>
</comment>
<keyword evidence="12" id="KW-1185">Reference proteome</keyword>
<dbReference type="GO" id="GO:0051536">
    <property type="term" value="F:iron-sulfur cluster binding"/>
    <property type="evidence" value="ECO:0007669"/>
    <property type="project" value="UniProtKB-KW"/>
</dbReference>
<feature type="domain" description="DUF83" evidence="10">
    <location>
        <begin position="19"/>
        <end position="178"/>
    </location>
</feature>
<evidence type="ECO:0000256" key="7">
    <source>
        <dbReference type="ARBA" id="ARBA00023118"/>
    </source>
</evidence>
<evidence type="ECO:0000256" key="3">
    <source>
        <dbReference type="ARBA" id="ARBA00022801"/>
    </source>
</evidence>
<dbReference type="PANTHER" id="PTHR37168:SF2">
    <property type="entry name" value="CRISPR-ASSOCIATED EXONUCLEASE CAS4"/>
    <property type="match status" value="1"/>
</dbReference>
<keyword evidence="7 9" id="KW-0051">Antiviral defense</keyword>
<keyword evidence="8 9" id="KW-0464">Manganese</keyword>
<dbReference type="EMBL" id="JACHHJ010000004">
    <property type="protein sequence ID" value="MBB6450966.1"/>
    <property type="molecule type" value="Genomic_DNA"/>
</dbReference>
<evidence type="ECO:0000313" key="11">
    <source>
        <dbReference type="EMBL" id="MBB6450966.1"/>
    </source>
</evidence>
<evidence type="ECO:0000259" key="10">
    <source>
        <dbReference type="Pfam" id="PF01930"/>
    </source>
</evidence>
<dbReference type="Gene3D" id="3.90.320.10">
    <property type="match status" value="1"/>
</dbReference>
<name>A0A841PV00_9BACL</name>
<reference evidence="11 12" key="1">
    <citation type="submission" date="2020-08" db="EMBL/GenBank/DDBJ databases">
        <title>Genomic Encyclopedia of Type Strains, Phase IV (KMG-IV): sequencing the most valuable type-strain genomes for metagenomic binning, comparative biology and taxonomic classification.</title>
        <authorList>
            <person name="Goeker M."/>
        </authorList>
    </citation>
    <scope>NUCLEOTIDE SEQUENCE [LARGE SCALE GENOMIC DNA]</scope>
    <source>
        <strain evidence="11 12">DSM 21769</strain>
    </source>
</reference>
<comment type="function">
    <text evidence="9">CRISPR (clustered regularly interspaced short palindromic repeat) is an adaptive immune system that provides protection against mobile genetic elements (viruses, transposable elements and conjugative plasmids). CRISPR clusters contain sequences complementary to antecedent mobile elements and target invading nucleic acids. CRISPR clusters are transcribed and processed into CRISPR RNA (crRNA).</text>
</comment>
<evidence type="ECO:0000256" key="1">
    <source>
        <dbReference type="ARBA" id="ARBA00022722"/>
    </source>
</evidence>
<keyword evidence="4 9" id="KW-0269">Exonuclease</keyword>
<dbReference type="AlphaFoldDB" id="A0A841PV00"/>
<evidence type="ECO:0000256" key="8">
    <source>
        <dbReference type="ARBA" id="ARBA00023211"/>
    </source>
</evidence>
<evidence type="ECO:0000256" key="2">
    <source>
        <dbReference type="ARBA" id="ARBA00022723"/>
    </source>
</evidence>
<dbReference type="PANTHER" id="PTHR37168">
    <property type="entry name" value="CRISPR-ASSOCIATED EXONUCLEASE CAS4"/>
    <property type="match status" value="1"/>
</dbReference>
<evidence type="ECO:0000256" key="4">
    <source>
        <dbReference type="ARBA" id="ARBA00022839"/>
    </source>
</evidence>
<dbReference type="GO" id="GO:0051607">
    <property type="term" value="P:defense response to virus"/>
    <property type="evidence" value="ECO:0007669"/>
    <property type="project" value="UniProtKB-KW"/>
</dbReference>
<evidence type="ECO:0000256" key="5">
    <source>
        <dbReference type="ARBA" id="ARBA00023004"/>
    </source>
</evidence>
<keyword evidence="2 9" id="KW-0479">Metal-binding</keyword>
<proteinExistence type="inferred from homology"/>
<comment type="cofactor">
    <cofactor evidence="9">
        <name>Mg(2+)</name>
        <dbReference type="ChEBI" id="CHEBI:18420"/>
    </cofactor>
    <cofactor evidence="9">
        <name>Mn(2+)</name>
        <dbReference type="ChEBI" id="CHEBI:29035"/>
    </cofactor>
    <text evidence="9">Mg(2+) or Mn(2+) required for ssDNA cleavage activity.</text>
</comment>
<dbReference type="GO" id="GO:0004527">
    <property type="term" value="F:exonuclease activity"/>
    <property type="evidence" value="ECO:0007669"/>
    <property type="project" value="UniProtKB-KW"/>
</dbReference>
<dbReference type="InterPro" id="IPR013343">
    <property type="entry name" value="CRISPR-assoc_prot_Cas4"/>
</dbReference>
<gene>
    <name evidence="11" type="ORF">HNR44_002956</name>
</gene>
<dbReference type="InterPro" id="IPR011604">
    <property type="entry name" value="PDDEXK-like_dom_sf"/>
</dbReference>